<protein>
    <submittedName>
        <fullName evidence="1">Uncharacterized protein</fullName>
    </submittedName>
</protein>
<name>F0EXY7_9NEIS</name>
<reference evidence="1 2" key="1">
    <citation type="submission" date="2011-01" db="EMBL/GenBank/DDBJ databases">
        <authorList>
            <person name="Muzny D."/>
            <person name="Qin X."/>
            <person name="Deng J."/>
            <person name="Jiang H."/>
            <person name="Liu Y."/>
            <person name="Qu J."/>
            <person name="Song X.-Z."/>
            <person name="Zhang L."/>
            <person name="Thornton R."/>
            <person name="Coyle M."/>
            <person name="Francisco L."/>
            <person name="Jackson L."/>
            <person name="Javaid M."/>
            <person name="Korchina V."/>
            <person name="Kovar C."/>
            <person name="Mata R."/>
            <person name="Mathew T."/>
            <person name="Ngo R."/>
            <person name="Nguyen L."/>
            <person name="Nguyen N."/>
            <person name="Okwuonu G."/>
            <person name="Ongeri F."/>
            <person name="Pham C."/>
            <person name="Simmons D."/>
            <person name="Wilczek-Boney K."/>
            <person name="Hale W."/>
            <person name="Jakkamsetti A."/>
            <person name="Pham P."/>
            <person name="Ruth R."/>
            <person name="San Lucas F."/>
            <person name="Warren J."/>
            <person name="Zhang J."/>
            <person name="Zhao Z."/>
            <person name="Zhou C."/>
            <person name="Zhu D."/>
            <person name="Lee S."/>
            <person name="Bess C."/>
            <person name="Blankenburg K."/>
            <person name="Forbes L."/>
            <person name="Fu Q."/>
            <person name="Gubbala S."/>
            <person name="Hirani K."/>
            <person name="Jayaseelan J.C."/>
            <person name="Lara F."/>
            <person name="Munidasa M."/>
            <person name="Palculict T."/>
            <person name="Patil S."/>
            <person name="Pu L.-L."/>
            <person name="Saada N."/>
            <person name="Tang L."/>
            <person name="Weissenberger G."/>
            <person name="Zhu Y."/>
            <person name="Hemphill L."/>
            <person name="Shang Y."/>
            <person name="Youmans B."/>
            <person name="Ayvaz T."/>
            <person name="Ross M."/>
            <person name="Santibanez J."/>
            <person name="Aqrawi P."/>
            <person name="Gross S."/>
            <person name="Joshi V."/>
            <person name="Fowler G."/>
            <person name="Nazareth L."/>
            <person name="Reid J."/>
            <person name="Worley K."/>
            <person name="Petrosino J."/>
            <person name="Highlander S."/>
            <person name="Gibbs R."/>
        </authorList>
    </citation>
    <scope>NUCLEOTIDE SEQUENCE [LARGE SCALE GENOMIC DNA]</scope>
    <source>
        <strain evidence="1 2">ATCC 33394</strain>
    </source>
</reference>
<comment type="caution">
    <text evidence="1">The sequence shown here is derived from an EMBL/GenBank/DDBJ whole genome shotgun (WGS) entry which is preliminary data.</text>
</comment>
<dbReference type="AlphaFoldDB" id="F0EXY7"/>
<proteinExistence type="predicted"/>
<accession>F0EXY7</accession>
<sequence length="46" mass="5564">MRQGGELQGVQVVRQGEPTPYHCDFNSLYLQKTWRWVIRFGYIEYN</sequence>
<gene>
    <name evidence="1" type="ORF">HMPREF9098_0697</name>
</gene>
<evidence type="ECO:0000313" key="1">
    <source>
        <dbReference type="EMBL" id="EGC17886.1"/>
    </source>
</evidence>
<dbReference type="HOGENOM" id="CLU_3184708_0_0_4"/>
<evidence type="ECO:0000313" key="2">
    <source>
        <dbReference type="Proteomes" id="UP000004088"/>
    </source>
</evidence>
<dbReference type="STRING" id="888741.HMPREF9098_0697"/>
<keyword evidence="2" id="KW-1185">Reference proteome</keyword>
<dbReference type="EMBL" id="AEWV01000013">
    <property type="protein sequence ID" value="EGC17886.1"/>
    <property type="molecule type" value="Genomic_DNA"/>
</dbReference>
<dbReference type="Proteomes" id="UP000004088">
    <property type="component" value="Unassembled WGS sequence"/>
</dbReference>
<organism evidence="1 2">
    <name type="scientific">Kingella denitrificans ATCC 33394</name>
    <dbReference type="NCBI Taxonomy" id="888741"/>
    <lineage>
        <taxon>Bacteria</taxon>
        <taxon>Pseudomonadati</taxon>
        <taxon>Pseudomonadota</taxon>
        <taxon>Betaproteobacteria</taxon>
        <taxon>Neisseriales</taxon>
        <taxon>Neisseriaceae</taxon>
        <taxon>Kingella</taxon>
    </lineage>
</organism>